<reference evidence="5 6" key="1">
    <citation type="submission" date="2016-11" db="EMBL/GenBank/DDBJ databases">
        <authorList>
            <person name="Jaros S."/>
            <person name="Januszkiewicz K."/>
            <person name="Wedrychowicz H."/>
        </authorList>
    </citation>
    <scope>NUCLEOTIDE SEQUENCE [LARGE SCALE GENOMIC DNA]</scope>
    <source>
        <strain evidence="5 6">DSM 21986</strain>
    </source>
</reference>
<dbReference type="OrthoDB" id="635259at2"/>
<gene>
    <name evidence="5" type="ORF">SAMN05443144_105170</name>
</gene>
<dbReference type="Proteomes" id="UP000184041">
    <property type="component" value="Unassembled WGS sequence"/>
</dbReference>
<dbReference type="GO" id="GO:0043565">
    <property type="term" value="F:sequence-specific DNA binding"/>
    <property type="evidence" value="ECO:0007669"/>
    <property type="project" value="InterPro"/>
</dbReference>
<evidence type="ECO:0000313" key="5">
    <source>
        <dbReference type="EMBL" id="SHF09750.1"/>
    </source>
</evidence>
<evidence type="ECO:0000313" key="6">
    <source>
        <dbReference type="Proteomes" id="UP000184041"/>
    </source>
</evidence>
<keyword evidence="2" id="KW-0238">DNA-binding</keyword>
<evidence type="ECO:0000256" key="1">
    <source>
        <dbReference type="ARBA" id="ARBA00023015"/>
    </source>
</evidence>
<protein>
    <submittedName>
        <fullName evidence="5">Transcriptional regulator, AraC family</fullName>
    </submittedName>
</protein>
<dbReference type="SMART" id="SM00342">
    <property type="entry name" value="HTH_ARAC"/>
    <property type="match status" value="1"/>
</dbReference>
<dbReference type="PROSITE" id="PS01124">
    <property type="entry name" value="HTH_ARAC_FAMILY_2"/>
    <property type="match status" value="1"/>
</dbReference>
<dbReference type="EMBL" id="FQUS01000005">
    <property type="protein sequence ID" value="SHF09750.1"/>
    <property type="molecule type" value="Genomic_DNA"/>
</dbReference>
<dbReference type="Gene3D" id="1.10.10.60">
    <property type="entry name" value="Homeodomain-like"/>
    <property type="match status" value="1"/>
</dbReference>
<dbReference type="Pfam" id="PF20240">
    <property type="entry name" value="DUF6597"/>
    <property type="match status" value="1"/>
</dbReference>
<dbReference type="STRING" id="1194090.SAMN05443144_105170"/>
<keyword evidence="3" id="KW-0804">Transcription</keyword>
<dbReference type="Pfam" id="PF12833">
    <property type="entry name" value="HTH_18"/>
    <property type="match status" value="1"/>
</dbReference>
<dbReference type="InterPro" id="IPR050204">
    <property type="entry name" value="AraC_XylS_family_regulators"/>
</dbReference>
<sequence>MYKRLNIRQFYRPLQPAVSGTNGKVTYSEIQPDERLQDFIYCYWQLQTNEELEDSFCYRVVADGCIDIFFEFENPDESYVMGFSNRFAEFSLGKSFNYVGIRFLPTAFAELFEINVSELTNVSESLGNVIPETAVFISGNMHRQMALIDQKQILDQYFCNHIYQSIIEGDHRIWNALHLILANRGDIQLSKDLDAGVSPRQLRRLFKQKIGGTVKTFSRIVRFQHTLELVQGDKLSGSEFFDAGYYDQSHFIKEFNQLYGKTPSEVLVS</sequence>
<dbReference type="GO" id="GO:0003700">
    <property type="term" value="F:DNA-binding transcription factor activity"/>
    <property type="evidence" value="ECO:0007669"/>
    <property type="project" value="InterPro"/>
</dbReference>
<dbReference type="PANTHER" id="PTHR46796">
    <property type="entry name" value="HTH-TYPE TRANSCRIPTIONAL ACTIVATOR RHAS-RELATED"/>
    <property type="match status" value="1"/>
</dbReference>
<name>A0A1M4YVH8_9BACT</name>
<feature type="domain" description="HTH araC/xylS-type" evidence="4">
    <location>
        <begin position="195"/>
        <end position="269"/>
    </location>
</feature>
<dbReference type="InterPro" id="IPR018060">
    <property type="entry name" value="HTH_AraC"/>
</dbReference>
<keyword evidence="1" id="KW-0805">Transcription regulation</keyword>
<dbReference type="AlphaFoldDB" id="A0A1M4YVH8"/>
<dbReference type="InterPro" id="IPR046532">
    <property type="entry name" value="DUF6597"/>
</dbReference>
<dbReference type="RefSeq" id="WP_073061055.1">
    <property type="nucleotide sequence ID" value="NZ_FQUS01000005.1"/>
</dbReference>
<accession>A0A1M4YVH8</accession>
<proteinExistence type="predicted"/>
<organism evidence="5 6">
    <name type="scientific">Fodinibius roseus</name>
    <dbReference type="NCBI Taxonomy" id="1194090"/>
    <lineage>
        <taxon>Bacteria</taxon>
        <taxon>Pseudomonadati</taxon>
        <taxon>Balneolota</taxon>
        <taxon>Balneolia</taxon>
        <taxon>Balneolales</taxon>
        <taxon>Balneolaceae</taxon>
        <taxon>Fodinibius</taxon>
    </lineage>
</organism>
<evidence type="ECO:0000256" key="3">
    <source>
        <dbReference type="ARBA" id="ARBA00023163"/>
    </source>
</evidence>
<evidence type="ECO:0000259" key="4">
    <source>
        <dbReference type="PROSITE" id="PS01124"/>
    </source>
</evidence>
<keyword evidence="6" id="KW-1185">Reference proteome</keyword>
<evidence type="ECO:0000256" key="2">
    <source>
        <dbReference type="ARBA" id="ARBA00023125"/>
    </source>
</evidence>
<dbReference type="PANTHER" id="PTHR46796:SF13">
    <property type="entry name" value="HTH-TYPE TRANSCRIPTIONAL ACTIVATOR RHAS"/>
    <property type="match status" value="1"/>
</dbReference>